<dbReference type="EMBL" id="BTFZ01000011">
    <property type="protein sequence ID" value="GMM36155.1"/>
    <property type="molecule type" value="Genomic_DNA"/>
</dbReference>
<dbReference type="CDD" id="cd00022">
    <property type="entry name" value="BIR"/>
    <property type="match status" value="1"/>
</dbReference>
<keyword evidence="1" id="KW-0479">Metal-binding</keyword>
<dbReference type="RefSeq" id="XP_064853151.1">
    <property type="nucleotide sequence ID" value="XM_064997079.1"/>
</dbReference>
<dbReference type="Pfam" id="PF00653">
    <property type="entry name" value="BIR"/>
    <property type="match status" value="2"/>
</dbReference>
<feature type="compositionally biased region" description="Polar residues" evidence="3">
    <location>
        <begin position="435"/>
        <end position="449"/>
    </location>
</feature>
<feature type="compositionally biased region" description="Basic and acidic residues" evidence="3">
    <location>
        <begin position="380"/>
        <end position="427"/>
    </location>
</feature>
<evidence type="ECO:0000256" key="1">
    <source>
        <dbReference type="ARBA" id="ARBA00022723"/>
    </source>
</evidence>
<dbReference type="SUPFAM" id="SSF57924">
    <property type="entry name" value="Inhibitor of apoptosis (IAP) repeat"/>
    <property type="match status" value="2"/>
</dbReference>
<organism evidence="4 5">
    <name type="scientific">Saccharomycopsis crataegensis</name>
    <dbReference type="NCBI Taxonomy" id="43959"/>
    <lineage>
        <taxon>Eukaryota</taxon>
        <taxon>Fungi</taxon>
        <taxon>Dikarya</taxon>
        <taxon>Ascomycota</taxon>
        <taxon>Saccharomycotina</taxon>
        <taxon>Saccharomycetes</taxon>
        <taxon>Saccharomycopsidaceae</taxon>
        <taxon>Saccharomycopsis</taxon>
    </lineage>
</organism>
<dbReference type="PROSITE" id="PS50143">
    <property type="entry name" value="BIR_REPEAT_2"/>
    <property type="match status" value="2"/>
</dbReference>
<proteinExistence type="predicted"/>
<evidence type="ECO:0000256" key="3">
    <source>
        <dbReference type="SAM" id="MobiDB-lite"/>
    </source>
</evidence>
<sequence length="836" mass="94817">MPPNNMFEQDRLETFSEATVGKKIIEKISWPYEKPSAKELARFGFYFAPTKTKKDQVVCTCCHKRDWNWKKADNIAEFHLFMSPKCGFALFHKAWSDRDAFTGSAMDLSYVKKNNINTTTTKSHGYDWSSVPFFSKPTSKECHKIRKQFFQSWTKESPSASEMINAGFYNFPMPESPDTAICLYCKISLEDWQAGDDPAAEHRRLSPNCYFFESSGKSNAVTSPTVSSVIGKTSTINTTTVTRSSKKRSSPVQELNDGRSFDSGALIASKSANLNKKIKRVASNNSHISQKSKSLRKLLDDTSSESLKFLANFADANKENRRSEDFEDLVSFDKSIRRFKGLQKYNSSLNSDKEKSSNSLKSLSSKKSSKKPKTKVRLLFKSDEEAESVKKETRTKSKGVEKKKNSKKDIDLNKDSDHDGTLDKKSELQSLGVLSESSRNYLTEKQNAAQKHVSERYEEPLKPNTMRDPENDPLSHHGNEESDHQPMNIEDQDNLDEGYADYADYSDDQVVQPSFEEPNVKVIDVSSDFENENMEIKKLADLKQPLENVTDQADDSDSDPDDIIDDSALISPDKKDPSLYSSSTPIAISKTNFDAFKPLDLDKPLNSSNLRFNELSGNIVTNPVQEPISIHKPQDVSFIENHKTQSKERSKLDYREYSFNPVNYDDSDFDVSVSVCERGDDEVNLENGETPSKSQPPAVFTPLFNPTAEGTEIEISNYSTPTTPSQKEIQLRDVDCIPFWVPKKRSDISNKYEDLEKANDFLKTIANLDYQLSEDVEGILTAFISQVPENELNMTIAEWVKYQTEQCKKLLRLKCEAMINEFEEGCMQAIDFAMKM</sequence>
<dbReference type="PANTHER" id="PTHR46771:SF5">
    <property type="entry name" value="DETERIN"/>
    <property type="match status" value="1"/>
</dbReference>
<evidence type="ECO:0000313" key="4">
    <source>
        <dbReference type="EMBL" id="GMM36155.1"/>
    </source>
</evidence>
<gene>
    <name evidence="4" type="ORF">DASC09_034800</name>
</gene>
<dbReference type="GeneID" id="90074130"/>
<dbReference type="AlphaFoldDB" id="A0AAV5QPA3"/>
<evidence type="ECO:0000313" key="5">
    <source>
        <dbReference type="Proteomes" id="UP001360560"/>
    </source>
</evidence>
<evidence type="ECO:0000256" key="2">
    <source>
        <dbReference type="ARBA" id="ARBA00022833"/>
    </source>
</evidence>
<name>A0AAV5QPA3_9ASCO</name>
<keyword evidence="5" id="KW-1185">Reference proteome</keyword>
<dbReference type="Proteomes" id="UP001360560">
    <property type="component" value="Unassembled WGS sequence"/>
</dbReference>
<dbReference type="SMART" id="SM00238">
    <property type="entry name" value="BIR"/>
    <property type="match status" value="2"/>
</dbReference>
<feature type="region of interest" description="Disordered" evidence="3">
    <location>
        <begin position="348"/>
        <end position="500"/>
    </location>
</feature>
<dbReference type="InterPro" id="IPR051190">
    <property type="entry name" value="Baculoviral_IAP"/>
</dbReference>
<feature type="region of interest" description="Disordered" evidence="3">
    <location>
        <begin position="547"/>
        <end position="583"/>
    </location>
</feature>
<comment type="caution">
    <text evidence="4">The sequence shown here is derived from an EMBL/GenBank/DDBJ whole genome shotgun (WGS) entry which is preliminary data.</text>
</comment>
<dbReference type="PANTHER" id="PTHR46771">
    <property type="entry name" value="DETERIN"/>
    <property type="match status" value="1"/>
</dbReference>
<feature type="compositionally biased region" description="Basic residues" evidence="3">
    <location>
        <begin position="367"/>
        <end position="378"/>
    </location>
</feature>
<keyword evidence="2" id="KW-0862">Zinc</keyword>
<feature type="compositionally biased region" description="Basic and acidic residues" evidence="3">
    <location>
        <begin position="452"/>
        <end position="484"/>
    </location>
</feature>
<accession>A0AAV5QPA3</accession>
<protein>
    <submittedName>
        <fullName evidence="4">Survivin</fullName>
    </submittedName>
</protein>
<feature type="compositionally biased region" description="Acidic residues" evidence="3">
    <location>
        <begin position="490"/>
        <end position="500"/>
    </location>
</feature>
<dbReference type="Gene3D" id="1.10.1170.10">
    <property type="entry name" value="Inhibitor Of Apoptosis Protein (2mihbC-IAP-1), Chain A"/>
    <property type="match status" value="2"/>
</dbReference>
<dbReference type="InterPro" id="IPR001370">
    <property type="entry name" value="BIR_rpt"/>
</dbReference>
<reference evidence="4 5" key="1">
    <citation type="journal article" date="2023" name="Elife">
        <title>Identification of key yeast species and microbe-microbe interactions impacting larval growth of Drosophila in the wild.</title>
        <authorList>
            <person name="Mure A."/>
            <person name="Sugiura Y."/>
            <person name="Maeda R."/>
            <person name="Honda K."/>
            <person name="Sakurai N."/>
            <person name="Takahashi Y."/>
            <person name="Watada M."/>
            <person name="Katoh T."/>
            <person name="Gotoh A."/>
            <person name="Gotoh Y."/>
            <person name="Taniguchi I."/>
            <person name="Nakamura K."/>
            <person name="Hayashi T."/>
            <person name="Katayama T."/>
            <person name="Uemura T."/>
            <person name="Hattori Y."/>
        </authorList>
    </citation>
    <scope>NUCLEOTIDE SEQUENCE [LARGE SCALE GENOMIC DNA]</scope>
    <source>
        <strain evidence="4 5">SC-9</strain>
    </source>
</reference>
<feature type="compositionally biased region" description="Low complexity" evidence="3">
    <location>
        <begin position="357"/>
        <end position="366"/>
    </location>
</feature>
<feature type="compositionally biased region" description="Acidic residues" evidence="3">
    <location>
        <begin position="552"/>
        <end position="565"/>
    </location>
</feature>
<dbReference type="GO" id="GO:0046872">
    <property type="term" value="F:metal ion binding"/>
    <property type="evidence" value="ECO:0007669"/>
    <property type="project" value="UniProtKB-KW"/>
</dbReference>